<evidence type="ECO:0000313" key="2">
    <source>
        <dbReference type="Proteomes" id="UP000665026"/>
    </source>
</evidence>
<organism evidence="1 2">
    <name type="scientific">Cognatishimia activa</name>
    <dbReference type="NCBI Taxonomy" id="1715691"/>
    <lineage>
        <taxon>Bacteria</taxon>
        <taxon>Pseudomonadati</taxon>
        <taxon>Pseudomonadota</taxon>
        <taxon>Alphaproteobacteria</taxon>
        <taxon>Rhodobacterales</taxon>
        <taxon>Paracoccaceae</taxon>
        <taxon>Cognatishimia</taxon>
    </lineage>
</organism>
<proteinExistence type="predicted"/>
<protein>
    <submittedName>
        <fullName evidence="1">TetR/AcrR family transcriptional regulator</fullName>
    </submittedName>
</protein>
<evidence type="ECO:0000313" key="1">
    <source>
        <dbReference type="EMBL" id="QTN34610.1"/>
    </source>
</evidence>
<dbReference type="RefSeq" id="WP_209355302.1">
    <property type="nucleotide sequence ID" value="NZ_CP060010.1"/>
</dbReference>
<gene>
    <name evidence="1" type="ORF">HZ995_08790</name>
</gene>
<reference evidence="1" key="1">
    <citation type="submission" date="2020-07" db="EMBL/GenBank/DDBJ databases">
        <title>Genome sequences of bacteria associated with the marine, planktonic diatom Thalassiosira profunda strain ECT2AJA-044.</title>
        <authorList>
            <person name="Gargas C.B."/>
            <person name="Roberts W.R."/>
            <person name="Alverson A.J."/>
        </authorList>
    </citation>
    <scope>NUCLEOTIDE SEQUENCE</scope>
    <source>
        <strain evidence="1">ECT2AJA-044</strain>
    </source>
</reference>
<dbReference type="KEGG" id="cact:HZ995_08790"/>
<dbReference type="EMBL" id="CP060010">
    <property type="protein sequence ID" value="QTN34610.1"/>
    <property type="molecule type" value="Genomic_DNA"/>
</dbReference>
<accession>A0A975EM85</accession>
<dbReference type="AlphaFoldDB" id="A0A975EM85"/>
<name>A0A975EM85_9RHOB</name>
<sequence>MAKNRLSPQDWIAAGVAALTSKGPSMLRAETLARDLDTTKGSFYWHFKDVPTFHEALLLAWETHATAKLQALRELDAKAVSKLRLVTEINAETGTGLNTPGTEAALRSWAQESVLARETIKRIDAQRLELIKDLLTEIDLTNAELAHLIYASHLGLGLLAKQQPEVSGQSLVTLVDLILALYEEA</sequence>
<dbReference type="SUPFAM" id="SSF46689">
    <property type="entry name" value="Homeodomain-like"/>
    <property type="match status" value="1"/>
</dbReference>
<dbReference type="Gene3D" id="1.10.357.10">
    <property type="entry name" value="Tetracycline Repressor, domain 2"/>
    <property type="match status" value="1"/>
</dbReference>
<dbReference type="InterPro" id="IPR009057">
    <property type="entry name" value="Homeodomain-like_sf"/>
</dbReference>
<dbReference type="Proteomes" id="UP000665026">
    <property type="component" value="Chromosome"/>
</dbReference>